<feature type="domain" description="Helix-turn-helix" evidence="1">
    <location>
        <begin position="3"/>
        <end position="52"/>
    </location>
</feature>
<dbReference type="Gene3D" id="1.10.1660.10">
    <property type="match status" value="1"/>
</dbReference>
<comment type="caution">
    <text evidence="2">The sequence shown here is derived from an EMBL/GenBank/DDBJ whole genome shotgun (WGS) entry which is preliminary data.</text>
</comment>
<dbReference type="GeneID" id="58227497"/>
<dbReference type="InterPro" id="IPR041657">
    <property type="entry name" value="HTH_17"/>
</dbReference>
<evidence type="ECO:0000313" key="4">
    <source>
        <dbReference type="Proteomes" id="UP000033664"/>
    </source>
</evidence>
<evidence type="ECO:0000313" key="3">
    <source>
        <dbReference type="EMBL" id="TMP88981.1"/>
    </source>
</evidence>
<dbReference type="RefSeq" id="WP_022943453.1">
    <property type="nucleotide sequence ID" value="NZ_CP023396.1"/>
</dbReference>
<reference evidence="3 5" key="2">
    <citation type="submission" date="2017-12" db="EMBL/GenBank/DDBJ databases">
        <authorList>
            <person name="Paulsen S."/>
            <person name="Gram L.K."/>
        </authorList>
    </citation>
    <scope>NUCLEOTIDE SEQUENCE [LARGE SCALE GENOMIC DNA]</scope>
    <source>
        <strain evidence="3 5">S2897</strain>
    </source>
</reference>
<dbReference type="eggNOG" id="ENOG503346V">
    <property type="taxonomic scope" value="Bacteria"/>
</dbReference>
<dbReference type="SUPFAM" id="SSF46955">
    <property type="entry name" value="Putative DNA-binding domain"/>
    <property type="match status" value="1"/>
</dbReference>
<reference evidence="3" key="4">
    <citation type="submission" date="2019-09" db="EMBL/GenBank/DDBJ databases">
        <title>Co-occurence of chitin degradation, pigmentation and bioactivity in marine Pseudoalteromonas.</title>
        <authorList>
            <person name="Sonnenschein E.C."/>
            <person name="Bech P.K."/>
        </authorList>
    </citation>
    <scope>NUCLEOTIDE SEQUENCE</scope>
    <source>
        <strain evidence="3">S2897</strain>
    </source>
</reference>
<proteinExistence type="predicted"/>
<dbReference type="Proteomes" id="UP000033664">
    <property type="component" value="Unassembled WGS sequence"/>
</dbReference>
<reference evidence="2 4" key="1">
    <citation type="journal article" date="2015" name="BMC Genomics">
        <title>Genome mining reveals unlocked bioactive potential of marine Gram-negative bacteria.</title>
        <authorList>
            <person name="Machado H."/>
            <person name="Sonnenschein E.C."/>
            <person name="Melchiorsen J."/>
            <person name="Gram L."/>
        </authorList>
    </citation>
    <scope>NUCLEOTIDE SEQUENCE [LARGE SCALE GENOMIC DNA]</scope>
    <source>
        <strain evidence="2 4">S3137</strain>
    </source>
</reference>
<protein>
    <submittedName>
        <fullName evidence="3">Helix-turn-helix domain-containing protein</fullName>
    </submittedName>
</protein>
<reference evidence="5" key="3">
    <citation type="submission" date="2019-06" db="EMBL/GenBank/DDBJ databases">
        <title>Co-occurence of chitin degradation, pigmentation and bioactivity in marine Pseudoalteromonas.</title>
        <authorList>
            <person name="Sonnenschein E.C."/>
            <person name="Bech P.K."/>
        </authorList>
    </citation>
    <scope>NUCLEOTIDE SEQUENCE [LARGE SCALE GENOMIC DNA]</scope>
    <source>
        <strain evidence="5">S2897</strain>
    </source>
</reference>
<dbReference type="Pfam" id="PF12728">
    <property type="entry name" value="HTH_17"/>
    <property type="match status" value="1"/>
</dbReference>
<dbReference type="EMBL" id="PNCG01000001">
    <property type="protein sequence ID" value="TMP88981.1"/>
    <property type="molecule type" value="Genomic_DNA"/>
</dbReference>
<dbReference type="EMBL" id="JXXZ01000002">
    <property type="protein sequence ID" value="KJZ01960.1"/>
    <property type="molecule type" value="Genomic_DNA"/>
</dbReference>
<name>A0A0F4Q3N6_9GAMM</name>
<dbReference type="Proteomes" id="UP000305874">
    <property type="component" value="Unassembled WGS sequence"/>
</dbReference>
<dbReference type="InterPro" id="IPR009061">
    <property type="entry name" value="DNA-bd_dom_put_sf"/>
</dbReference>
<accession>A0A0F4Q3N6</accession>
<evidence type="ECO:0000313" key="2">
    <source>
        <dbReference type="EMBL" id="KJZ01960.1"/>
    </source>
</evidence>
<sequence>MNLMTAEQVAEYLGVKIERVKRLAREHLLIAKSQDDNGDPMFDKSDVERYKELAQRLGGI</sequence>
<dbReference type="OrthoDB" id="5772224at2"/>
<evidence type="ECO:0000313" key="5">
    <source>
        <dbReference type="Proteomes" id="UP000305874"/>
    </source>
</evidence>
<dbReference type="AlphaFoldDB" id="A0A0F4Q3N6"/>
<organism evidence="2 4">
    <name type="scientific">Pseudoalteromonas ruthenica</name>
    <dbReference type="NCBI Taxonomy" id="151081"/>
    <lineage>
        <taxon>Bacteria</taxon>
        <taxon>Pseudomonadati</taxon>
        <taxon>Pseudomonadota</taxon>
        <taxon>Gammaproteobacteria</taxon>
        <taxon>Alteromonadales</taxon>
        <taxon>Pseudoalteromonadaceae</taxon>
        <taxon>Pseudoalteromonas</taxon>
    </lineage>
</organism>
<evidence type="ECO:0000259" key="1">
    <source>
        <dbReference type="Pfam" id="PF12728"/>
    </source>
</evidence>
<gene>
    <name evidence="3" type="ORF">CWC05_01095</name>
    <name evidence="2" type="ORF">TW72_03225</name>
</gene>
<keyword evidence="4" id="KW-1185">Reference proteome</keyword>